<evidence type="ECO:0000313" key="1">
    <source>
        <dbReference type="EMBL" id="PVH62467.1"/>
    </source>
</evidence>
<reference evidence="1" key="1">
    <citation type="submission" date="2018-04" db="EMBL/GenBank/DDBJ databases">
        <title>WGS assembly of Panicum hallii.</title>
        <authorList>
            <person name="Lovell J."/>
            <person name="Jenkins J."/>
            <person name="Lowry D."/>
            <person name="Mamidi S."/>
            <person name="Sreedasyam A."/>
            <person name="Weng X."/>
            <person name="Barry K."/>
            <person name="Bonette J."/>
            <person name="Campitelli B."/>
            <person name="Daum C."/>
            <person name="Gordon S."/>
            <person name="Gould B."/>
            <person name="Lipzen A."/>
            <person name="Macqueen A."/>
            <person name="Palacio-Mejia J."/>
            <person name="Plott C."/>
            <person name="Shakirov E."/>
            <person name="Shu S."/>
            <person name="Yoshinaga Y."/>
            <person name="Zane M."/>
            <person name="Rokhsar D."/>
            <person name="Grimwood J."/>
            <person name="Schmutz J."/>
            <person name="Juenger T."/>
        </authorList>
    </citation>
    <scope>NUCLEOTIDE SEQUENCE [LARGE SCALE GENOMIC DNA]</scope>
    <source>
        <strain evidence="1">FIL2</strain>
    </source>
</reference>
<proteinExistence type="predicted"/>
<sequence>MLFLGSSPMPTARATLLRKARFARFSSPTLREQGLLARSCARAASLSLNRRRRDELRHHQIDLRRHKIKLHRLKIELRRRRIDHRRHKFDGRRLQSASTSRCTSGGGCCPWAAAGYARQEHDEVEKGTGGEARPRARG</sequence>
<protein>
    <submittedName>
        <fullName evidence="1">Uncharacterized protein</fullName>
    </submittedName>
</protein>
<dbReference type="Proteomes" id="UP000243499">
    <property type="component" value="Chromosome 3"/>
</dbReference>
<organism evidence="1">
    <name type="scientific">Panicum hallii</name>
    <dbReference type="NCBI Taxonomy" id="206008"/>
    <lineage>
        <taxon>Eukaryota</taxon>
        <taxon>Viridiplantae</taxon>
        <taxon>Streptophyta</taxon>
        <taxon>Embryophyta</taxon>
        <taxon>Tracheophyta</taxon>
        <taxon>Spermatophyta</taxon>
        <taxon>Magnoliopsida</taxon>
        <taxon>Liliopsida</taxon>
        <taxon>Poales</taxon>
        <taxon>Poaceae</taxon>
        <taxon>PACMAD clade</taxon>
        <taxon>Panicoideae</taxon>
        <taxon>Panicodae</taxon>
        <taxon>Paniceae</taxon>
        <taxon>Panicinae</taxon>
        <taxon>Panicum</taxon>
        <taxon>Panicum sect. Panicum</taxon>
    </lineage>
</organism>
<dbReference type="Gramene" id="PVH62467">
    <property type="protein sequence ID" value="PVH62467"/>
    <property type="gene ID" value="PAHAL_3G301100"/>
</dbReference>
<dbReference type="EMBL" id="CM008048">
    <property type="protein sequence ID" value="PVH62467.1"/>
    <property type="molecule type" value="Genomic_DNA"/>
</dbReference>
<dbReference type="AlphaFoldDB" id="A0A2T8KJV4"/>
<accession>A0A2T8KJV4</accession>
<name>A0A2T8KJV4_9POAL</name>
<gene>
    <name evidence="1" type="ORF">PAHAL_3G301100</name>
</gene>